<evidence type="ECO:0000313" key="1">
    <source>
        <dbReference type="EMBL" id="MDR7381750.1"/>
    </source>
</evidence>
<gene>
    <name evidence="1" type="ORF">J2S48_001265</name>
</gene>
<dbReference type="Proteomes" id="UP001183585">
    <property type="component" value="Unassembled WGS sequence"/>
</dbReference>
<accession>A0ABU2CK97</accession>
<organism evidence="1 2">
    <name type="scientific">Promicromonospora iranensis</name>
    <dbReference type="NCBI Taxonomy" id="1105144"/>
    <lineage>
        <taxon>Bacteria</taxon>
        <taxon>Bacillati</taxon>
        <taxon>Actinomycetota</taxon>
        <taxon>Actinomycetes</taxon>
        <taxon>Micrococcales</taxon>
        <taxon>Promicromonosporaceae</taxon>
        <taxon>Promicromonospora</taxon>
    </lineage>
</organism>
<evidence type="ECO:0000313" key="2">
    <source>
        <dbReference type="Proteomes" id="UP001183585"/>
    </source>
</evidence>
<keyword evidence="2" id="KW-1185">Reference proteome</keyword>
<dbReference type="RefSeq" id="WP_274995500.1">
    <property type="nucleotide sequence ID" value="NZ_JAJQQP010000010.1"/>
</dbReference>
<evidence type="ECO:0008006" key="3">
    <source>
        <dbReference type="Google" id="ProtNLM"/>
    </source>
</evidence>
<sequence length="202" mass="20279">MLVGWGALLSGCSASEEDAVPAPTDAAYEIAPEPGRTIEATPPASLSGLDGYRIAAIVPDTSAPTTVLLSAAREVASANGADLRELPVDEKDEDPVGAALGRALDARPDLIVGLGDGVVDVFGFESAQYLDQQFLVVGAQLAEPTGNVTAVVWDGATSRGSAAGSDGELAESSITEARGVDAFAAGLASIQDGTTGVVLRLG</sequence>
<protein>
    <recommendedName>
        <fullName evidence="3">BMP family ABC transporter substrate-binding protein</fullName>
    </recommendedName>
</protein>
<proteinExistence type="predicted"/>
<name>A0ABU2CK97_9MICO</name>
<dbReference type="EMBL" id="JAVDYE010000001">
    <property type="protein sequence ID" value="MDR7381750.1"/>
    <property type="molecule type" value="Genomic_DNA"/>
</dbReference>
<reference evidence="1 2" key="1">
    <citation type="submission" date="2023-07" db="EMBL/GenBank/DDBJ databases">
        <title>Sequencing the genomes of 1000 actinobacteria strains.</title>
        <authorList>
            <person name="Klenk H.-P."/>
        </authorList>
    </citation>
    <scope>NUCLEOTIDE SEQUENCE [LARGE SCALE GENOMIC DNA]</scope>
    <source>
        <strain evidence="1 2">DSM 45554</strain>
    </source>
</reference>
<comment type="caution">
    <text evidence="1">The sequence shown here is derived from an EMBL/GenBank/DDBJ whole genome shotgun (WGS) entry which is preliminary data.</text>
</comment>